<keyword evidence="2" id="KW-1185">Reference proteome</keyword>
<reference evidence="1 2" key="1">
    <citation type="submission" date="2022-05" db="EMBL/GenBank/DDBJ databases">
        <authorList>
            <consortium name="Genoscope - CEA"/>
            <person name="William W."/>
        </authorList>
    </citation>
    <scope>NUCLEOTIDE SEQUENCE [LARGE SCALE GENOMIC DNA]</scope>
</reference>
<dbReference type="AlphaFoldDB" id="A0AAU9XZI5"/>
<organism evidence="1 2">
    <name type="scientific">Pocillopora meandrina</name>
    <dbReference type="NCBI Taxonomy" id="46732"/>
    <lineage>
        <taxon>Eukaryota</taxon>
        <taxon>Metazoa</taxon>
        <taxon>Cnidaria</taxon>
        <taxon>Anthozoa</taxon>
        <taxon>Hexacorallia</taxon>
        <taxon>Scleractinia</taxon>
        <taxon>Astrocoeniina</taxon>
        <taxon>Pocilloporidae</taxon>
        <taxon>Pocillopora</taxon>
    </lineage>
</organism>
<dbReference type="Proteomes" id="UP001159428">
    <property type="component" value="Unassembled WGS sequence"/>
</dbReference>
<evidence type="ECO:0000313" key="2">
    <source>
        <dbReference type="Proteomes" id="UP001159428"/>
    </source>
</evidence>
<name>A0AAU9XZI5_9CNID</name>
<accession>A0AAU9XZI5</accession>
<dbReference type="EMBL" id="CALNXJ010000075">
    <property type="protein sequence ID" value="CAH3160429.1"/>
    <property type="molecule type" value="Genomic_DNA"/>
</dbReference>
<evidence type="ECO:0000313" key="1">
    <source>
        <dbReference type="EMBL" id="CAH3160429.1"/>
    </source>
</evidence>
<gene>
    <name evidence="1" type="ORF">PMEA_00032401</name>
</gene>
<comment type="caution">
    <text evidence="1">The sequence shown here is derived from an EMBL/GenBank/DDBJ whole genome shotgun (WGS) entry which is preliminary data.</text>
</comment>
<sequence>MRETTRQHARKCYKEVFERSLGGMQEVYFVEVENTTLASGETERNAGIGEFLRFERDLAERAKSVKVRKGIFVTKYAKDVASEFAERLAKFKRTIDDSERIQGNRLTRLKNKISTMEKDRDSLDIVHQEMKRLDTMILDLLSSEKIDLLIKELGNKIKDCNSEESEDLAVSAFFKSEIYVINETLQKQILKVKAEFQKWKYAKQGNYGFSTNTLPSYEAKQFKEPEDYGYDNSRDPHAFFTGNNLWAVLFGWAAAGPSGMRKEKLKQHARTTLQEMKAQFEKFKVSASEIMKQSSDSISSHKKWQEMVRLKKCQR</sequence>
<protein>
    <submittedName>
        <fullName evidence="1">Uncharacterized protein</fullName>
    </submittedName>
</protein>
<proteinExistence type="predicted"/>